<evidence type="ECO:0000256" key="1">
    <source>
        <dbReference type="ARBA" id="ARBA00007261"/>
    </source>
</evidence>
<dbReference type="InterPro" id="IPR011249">
    <property type="entry name" value="Metalloenz_LuxS/M16"/>
</dbReference>
<feature type="domain" description="Peptidase M16 N-terminal" evidence="8">
    <location>
        <begin position="44"/>
        <end position="164"/>
    </location>
</feature>
<dbReference type="SUPFAM" id="SSF63411">
    <property type="entry name" value="LuxS/MPP-like metallohydrolase"/>
    <property type="match status" value="4"/>
</dbReference>
<protein>
    <submittedName>
        <fullName evidence="10">Protease3</fullName>
    </submittedName>
</protein>
<dbReference type="RefSeq" id="WP_005981634.1">
    <property type="nucleotide sequence ID" value="NZ_CABKNW010000005.1"/>
</dbReference>
<evidence type="ECO:0000256" key="5">
    <source>
        <dbReference type="ARBA" id="ARBA00022833"/>
    </source>
</evidence>
<dbReference type="GO" id="GO:0004222">
    <property type="term" value="F:metalloendopeptidase activity"/>
    <property type="evidence" value="ECO:0007669"/>
    <property type="project" value="InterPro"/>
</dbReference>
<evidence type="ECO:0000256" key="3">
    <source>
        <dbReference type="ARBA" id="ARBA00022723"/>
    </source>
</evidence>
<feature type="domain" description="Peptidase M16 C-terminal" evidence="9">
    <location>
        <begin position="691"/>
        <end position="849"/>
    </location>
</feature>
<name>A0AAX2JC60_9FUSO</name>
<dbReference type="EMBL" id="LS483487">
    <property type="protein sequence ID" value="SQJ07319.1"/>
    <property type="molecule type" value="Genomic_DNA"/>
</dbReference>
<dbReference type="Pfam" id="PF05193">
    <property type="entry name" value="Peptidase_M16_C"/>
    <property type="match status" value="2"/>
</dbReference>
<evidence type="ECO:0000256" key="2">
    <source>
        <dbReference type="ARBA" id="ARBA00022670"/>
    </source>
</evidence>
<dbReference type="GO" id="GO:0046872">
    <property type="term" value="F:metal ion binding"/>
    <property type="evidence" value="ECO:0007669"/>
    <property type="project" value="UniProtKB-KW"/>
</dbReference>
<dbReference type="GeneID" id="78453446"/>
<feature type="domain" description="Peptidase M16 C-terminal" evidence="9">
    <location>
        <begin position="204"/>
        <end position="381"/>
    </location>
</feature>
<dbReference type="InterPro" id="IPR050626">
    <property type="entry name" value="Peptidase_M16"/>
</dbReference>
<evidence type="ECO:0000313" key="10">
    <source>
        <dbReference type="EMBL" id="SQJ07319.1"/>
    </source>
</evidence>
<dbReference type="InterPro" id="IPR011765">
    <property type="entry name" value="Pept_M16_N"/>
</dbReference>
<reference evidence="10 11" key="1">
    <citation type="submission" date="2018-06" db="EMBL/GenBank/DDBJ databases">
        <authorList>
            <consortium name="Pathogen Informatics"/>
            <person name="Doyle S."/>
        </authorList>
    </citation>
    <scope>NUCLEOTIDE SEQUENCE [LARGE SCALE GENOMIC DNA]</scope>
    <source>
        <strain evidence="10 11">NCTC12112</strain>
    </source>
</reference>
<dbReference type="PROSITE" id="PS00143">
    <property type="entry name" value="INSULINASE"/>
    <property type="match status" value="1"/>
</dbReference>
<dbReference type="GO" id="GO:0006508">
    <property type="term" value="P:proteolysis"/>
    <property type="evidence" value="ECO:0007669"/>
    <property type="project" value="UniProtKB-KW"/>
</dbReference>
<dbReference type="Gene3D" id="3.30.830.10">
    <property type="entry name" value="Metalloenzyme, LuxS/M16 peptidase-like"/>
    <property type="match status" value="4"/>
</dbReference>
<evidence type="ECO:0000259" key="8">
    <source>
        <dbReference type="Pfam" id="PF00675"/>
    </source>
</evidence>
<proteinExistence type="inferred from homology"/>
<keyword evidence="2 10" id="KW-0645">Protease</keyword>
<evidence type="ECO:0000256" key="7">
    <source>
        <dbReference type="RuleBase" id="RU004447"/>
    </source>
</evidence>
<evidence type="ECO:0000259" key="9">
    <source>
        <dbReference type="Pfam" id="PF05193"/>
    </source>
</evidence>
<dbReference type="InterPro" id="IPR001431">
    <property type="entry name" value="Pept_M16_Zn_BS"/>
</dbReference>
<keyword evidence="4" id="KW-0378">Hydrolase</keyword>
<dbReference type="Pfam" id="PF00675">
    <property type="entry name" value="Peptidase_M16"/>
    <property type="match status" value="1"/>
</dbReference>
<keyword evidence="3" id="KW-0479">Metal-binding</keyword>
<dbReference type="PANTHER" id="PTHR43690:SF34">
    <property type="entry name" value="ZINC PROTEASE PQQL-LIKE"/>
    <property type="match status" value="1"/>
</dbReference>
<dbReference type="Proteomes" id="UP000249008">
    <property type="component" value="Chromosome 1"/>
</dbReference>
<dbReference type="AlphaFoldDB" id="A0AAX2JC60"/>
<evidence type="ECO:0000313" key="11">
    <source>
        <dbReference type="Proteomes" id="UP000249008"/>
    </source>
</evidence>
<evidence type="ECO:0000256" key="6">
    <source>
        <dbReference type="ARBA" id="ARBA00023049"/>
    </source>
</evidence>
<evidence type="ECO:0000256" key="4">
    <source>
        <dbReference type="ARBA" id="ARBA00022801"/>
    </source>
</evidence>
<dbReference type="KEGG" id="ful:C4N20_01405"/>
<keyword evidence="5" id="KW-0862">Zinc</keyword>
<dbReference type="PANTHER" id="PTHR43690">
    <property type="entry name" value="NARDILYSIN"/>
    <property type="match status" value="1"/>
</dbReference>
<organism evidence="10 11">
    <name type="scientific">Fusobacterium ulcerans</name>
    <dbReference type="NCBI Taxonomy" id="861"/>
    <lineage>
        <taxon>Bacteria</taxon>
        <taxon>Fusobacteriati</taxon>
        <taxon>Fusobacteriota</taxon>
        <taxon>Fusobacteriia</taxon>
        <taxon>Fusobacteriales</taxon>
        <taxon>Fusobacteriaceae</taxon>
        <taxon>Fusobacterium</taxon>
    </lineage>
</organism>
<comment type="similarity">
    <text evidence="1 7">Belongs to the peptidase M16 family.</text>
</comment>
<sequence>MQKFKKYIFTVLLFIFSITVFSKPLENSSNLVTGKLPNGITYYIYKNKKPEEKAELNLVVKAGSLYETEQEQGLAHFLEHMAFNGTTKYEKNDMIKYLQSLGLNFGGDLNAYTSFDRTVYKLQVPSTTTEDIEKGVEVLREWATEVTLAPDQVESEKKVIIEEWRLRQGLSQRLGDIHKKAIFGNSRYFDRFPIGLPETINGATSEILKGFYDRWYLPENMSVVAVGDFDPVQVENIIKKYFNYTSDKKVTVPEDYKLAELKNNYIVFTDPEITYNTFYMTKLLDRTIVNTEEGMETNIIDQLLFNILNTRLANLSKQDNSPIMESLVYKYSINNHSDIFSAVAAVRDGRIEEGAALLNAALKTSTIKGINQTELELEKKNIYNSYKTLVANKESIQHGTYINALVEYIMSGDSFLDVDKEFEVFSKELDKIRLSDLNRRMKEIYDSNTLYFLTAPSTGKGVPDEKQLEKVMTESRDAKDNLLDFSSANVELPPIKVTNGKITESKDGAFTLSNGIKVLSKSTDFDKDKIYIKLFKKEGSSVDTYPEYLNSIFSSDLVMSSGAANISPNDLENFMKGKNFSVSPYITDYEQGISMTTDKENLIPALEYMSYTVKEPKIDDVIFKTMIENTKETILNRNNSPRAVYNDEISKLYSGNNPRRLPLSLEDLEKVNKDEALNVFKNKFDDFNGYQLLIVGSFDEKELPALLEKYFASLPSSEKTISPKPLALNIPKDIVKKEVVKGIDKKSTVTLIFPYNSTYGEKERILYSGFSRVLNIALIEDIREKIGGVYSISSKVSLSPNNFGEDRMIISFSCDTKRAEELTKAVLQVISDMSSKDIDQKKIDSIIKNYELSYKNELKENVFWLNYFYQKSTVDPEYKVPTPEEYAKIMQKKDLMDFAKKAINLNNYINVTLVPEKESL</sequence>
<dbReference type="InterPro" id="IPR007863">
    <property type="entry name" value="Peptidase_M16_C"/>
</dbReference>
<gene>
    <name evidence="10" type="primary">yhjJ</name>
    <name evidence="10" type="ORF">NCTC12112_02158</name>
</gene>
<keyword evidence="6" id="KW-0482">Metalloprotease</keyword>
<accession>A0AAX2JC60</accession>